<organism evidence="2">
    <name type="scientific">Siphoviridae sp. ctkzC12</name>
    <dbReference type="NCBI Taxonomy" id="2826446"/>
    <lineage>
        <taxon>Viruses</taxon>
        <taxon>Duplodnaviria</taxon>
        <taxon>Heunggongvirae</taxon>
        <taxon>Uroviricota</taxon>
        <taxon>Caudoviricetes</taxon>
    </lineage>
</organism>
<sequence length="152" mass="17077">MQTVISKFDALDEKVIKTNEDLKEMNNLLTSAADNLDDTEVKGKDDIGYGKGVNQKQAYEALTSDIEKRNFLETETKKTRQKIASKYDESRRQIEKLRSKGKLNSFLTGSSEEARAVRDSVYGYNNLKMYNTLDELTSSGAITSAESSNIET</sequence>
<feature type="coiled-coil region" evidence="1">
    <location>
        <begin position="8"/>
        <end position="42"/>
    </location>
</feature>
<accession>A0A8S5LVT9</accession>
<name>A0A8S5LVT9_9CAUD</name>
<proteinExistence type="predicted"/>
<dbReference type="EMBL" id="BK014750">
    <property type="protein sequence ID" value="DAD74024.1"/>
    <property type="molecule type" value="Genomic_DNA"/>
</dbReference>
<evidence type="ECO:0000256" key="1">
    <source>
        <dbReference type="SAM" id="Coils"/>
    </source>
</evidence>
<keyword evidence="1" id="KW-0175">Coiled coil</keyword>
<evidence type="ECO:0000313" key="2">
    <source>
        <dbReference type="EMBL" id="DAD74024.1"/>
    </source>
</evidence>
<reference evidence="2" key="1">
    <citation type="journal article" date="2021" name="Proc. Natl. Acad. Sci. U.S.A.">
        <title>A Catalog of Tens of Thousands of Viruses from Human Metagenomes Reveals Hidden Associations with Chronic Diseases.</title>
        <authorList>
            <person name="Tisza M.J."/>
            <person name="Buck C.B."/>
        </authorList>
    </citation>
    <scope>NUCLEOTIDE SEQUENCE</scope>
    <source>
        <strain evidence="2">CtkzC12</strain>
    </source>
</reference>
<protein>
    <submittedName>
        <fullName evidence="2">Uncharacterized protein</fullName>
    </submittedName>
</protein>